<dbReference type="InterPro" id="IPR008928">
    <property type="entry name" value="6-hairpin_glycosidase_sf"/>
</dbReference>
<comment type="catalytic activity">
    <reaction evidence="1">
        <text>Hydrolysis of terminal non-reducing alpha-L-rhamnose residues in alpha-L-rhamnosides.</text>
        <dbReference type="EC" id="3.2.1.40"/>
    </reaction>
</comment>
<dbReference type="Pfam" id="PF17390">
    <property type="entry name" value="Bac_rhamnosid_C"/>
    <property type="match status" value="1"/>
</dbReference>
<dbReference type="InterPro" id="IPR013737">
    <property type="entry name" value="Bac_rhamnosid_N"/>
</dbReference>
<dbReference type="EC" id="3.2.1.40" evidence="2"/>
<feature type="domain" description="Bacterial alpha-L-rhamnosidase N-terminal" evidence="5">
    <location>
        <begin position="177"/>
        <end position="354"/>
    </location>
</feature>
<dbReference type="PANTHER" id="PTHR33307:SF6">
    <property type="entry name" value="ALPHA-RHAMNOSIDASE (EUROFUNG)-RELATED"/>
    <property type="match status" value="1"/>
</dbReference>
<proteinExistence type="predicted"/>
<organism evidence="8 9">
    <name type="scientific">Sphingobacterium daejeonense</name>
    <dbReference type="NCBI Taxonomy" id="371142"/>
    <lineage>
        <taxon>Bacteria</taxon>
        <taxon>Pseudomonadati</taxon>
        <taxon>Bacteroidota</taxon>
        <taxon>Sphingobacteriia</taxon>
        <taxon>Sphingobacteriales</taxon>
        <taxon>Sphingobacteriaceae</taxon>
        <taxon>Sphingobacterium</taxon>
    </lineage>
</organism>
<sequence>MNLHTFYKITSFCCLVFFSLLNIAFGQINPTYLRTEYKVNPFVEEAKPRLSWELEGKGFNKSQSAYQIMVASSEGLLEKNKADLWDSKKVSGNNTNQIEYSGKSIASGQRVYWKVKAWDEKDKEGKWSEIQSWELAKPDANDWQAKWIGIDLNHLAEKAEYHLPPSPYLRKQANLSKKIKSARLYISSLGLHNFYINGEKIGKDFFASGWTDYNKRVYYNVYDVSDKLKAGENVFGAILSNGWYAGYLGYALLVGSPQVKQFYGKFPLLKAQVEVQYEDGSKEQIITDGSWKTSTGAILESDFLEGEKHDARLEPIDWDKVDFDDSKWKNIQVFEDKPGQLLQLYPSNPVRVVEELKAKSIKKIAEGKYIVDFGQNFAGNIHLKLRGKLGDSLVFRYGEMLFPDGSLMVDNLRKARATDTYIFKGDKVEEWSPSFTFHGFQFVEISGLKEEPKLDFLTGLALSSDLDQVGHFESDNAMLNQLYSNIIWTQRANYIDIPTDCPQRDERLGWTGDAQVYMRSAIFNADVAPFHKKWIQDLHDSQWPNGAYPVYSPMPVNEQGVAAIRASDAFSPGWSEAGIICTYEIFKAYNDHRIVRESLPFMNKFMAFLKARTKDGVLKEKSFEDVNPKGGFGDWLSVGEKTSPDLLATTYYFYCNKLMAEMCRAIGDLQLANDYEKESLTVKNGFKKHYMEESGRLKTNSALYGNGEGYVEGQNGFAGHTQTAYANALYSGILNEEDQILAGKFLRELVEANDNKLTTGFLGFKPLLPALTSSGSSDKAYQLLQSTEYPSLGYEVVNGATSIWERWDSFTKDKGFIHNAAMNSFSHYAFGSVNEWMFENMLGIKAKANGYQEIYIQPEIGNYGINKASGSFRSMAGNIKSGWTKTNGELIQQIEIPVNVKAFCFVPVTETASIQINGEPIDNNNIVKSIKKMEGKVMVELGSGNYTIKSKI</sequence>
<dbReference type="Pfam" id="PF17389">
    <property type="entry name" value="Bac_rhamnosid6H"/>
    <property type="match status" value="1"/>
</dbReference>
<dbReference type="InterPro" id="IPR013783">
    <property type="entry name" value="Ig-like_fold"/>
</dbReference>
<evidence type="ECO:0000313" key="8">
    <source>
        <dbReference type="EMBL" id="MFD1164626.1"/>
    </source>
</evidence>
<gene>
    <name evidence="8" type="ORF">ACFQ2C_03305</name>
</gene>
<evidence type="ECO:0000256" key="3">
    <source>
        <dbReference type="ARBA" id="ARBA00022801"/>
    </source>
</evidence>
<evidence type="ECO:0000259" key="6">
    <source>
        <dbReference type="Pfam" id="PF17389"/>
    </source>
</evidence>
<dbReference type="GO" id="GO:0016787">
    <property type="term" value="F:hydrolase activity"/>
    <property type="evidence" value="ECO:0007669"/>
    <property type="project" value="UniProtKB-KW"/>
</dbReference>
<dbReference type="Pfam" id="PF08531">
    <property type="entry name" value="Bac_rhamnosid_N"/>
    <property type="match status" value="1"/>
</dbReference>
<dbReference type="Pfam" id="PF05592">
    <property type="entry name" value="Bac_rhamnosid"/>
    <property type="match status" value="1"/>
</dbReference>
<dbReference type="InterPro" id="IPR035398">
    <property type="entry name" value="Bac_rhamnosid_C"/>
</dbReference>
<dbReference type="RefSeq" id="WP_380894719.1">
    <property type="nucleotide sequence ID" value="NZ_JBHTKY010000002.1"/>
</dbReference>
<dbReference type="Gene3D" id="1.50.10.10">
    <property type="match status" value="1"/>
</dbReference>
<dbReference type="SUPFAM" id="SSF48208">
    <property type="entry name" value="Six-hairpin glycosidases"/>
    <property type="match status" value="1"/>
</dbReference>
<accession>A0ABW3RIC7</accession>
<feature type="domain" description="Alpha-L-rhamnosidase six-hairpin glycosidase" evidence="6">
    <location>
        <begin position="467"/>
        <end position="841"/>
    </location>
</feature>
<dbReference type="Gene3D" id="2.60.120.260">
    <property type="entry name" value="Galactose-binding domain-like"/>
    <property type="match status" value="2"/>
</dbReference>
<keyword evidence="3 8" id="KW-0378">Hydrolase</keyword>
<name>A0ABW3RIC7_9SPHI</name>
<dbReference type="InterPro" id="IPR012341">
    <property type="entry name" value="6hp_glycosidase-like_sf"/>
</dbReference>
<evidence type="ECO:0000256" key="2">
    <source>
        <dbReference type="ARBA" id="ARBA00012652"/>
    </source>
</evidence>
<evidence type="ECO:0000259" key="7">
    <source>
        <dbReference type="Pfam" id="PF17390"/>
    </source>
</evidence>
<comment type="caution">
    <text evidence="8">The sequence shown here is derived from an EMBL/GenBank/DDBJ whole genome shotgun (WGS) entry which is preliminary data.</text>
</comment>
<protein>
    <recommendedName>
        <fullName evidence="2">alpha-L-rhamnosidase</fullName>
        <ecNumber evidence="2">3.2.1.40</ecNumber>
    </recommendedName>
</protein>
<dbReference type="Proteomes" id="UP001597205">
    <property type="component" value="Unassembled WGS sequence"/>
</dbReference>
<evidence type="ECO:0000313" key="9">
    <source>
        <dbReference type="Proteomes" id="UP001597205"/>
    </source>
</evidence>
<dbReference type="PANTHER" id="PTHR33307">
    <property type="entry name" value="ALPHA-RHAMNOSIDASE (EUROFUNG)"/>
    <property type="match status" value="1"/>
</dbReference>
<evidence type="ECO:0000259" key="5">
    <source>
        <dbReference type="Pfam" id="PF08531"/>
    </source>
</evidence>
<dbReference type="EMBL" id="JBHTKY010000002">
    <property type="protein sequence ID" value="MFD1164626.1"/>
    <property type="molecule type" value="Genomic_DNA"/>
</dbReference>
<dbReference type="Gene3D" id="2.60.420.10">
    <property type="entry name" value="Maltose phosphorylase, domain 3"/>
    <property type="match status" value="1"/>
</dbReference>
<feature type="domain" description="Alpha-L-rhamnosidase concanavalin-like" evidence="4">
    <location>
        <begin position="362"/>
        <end position="461"/>
    </location>
</feature>
<dbReference type="PIRSF" id="PIRSF010631">
    <property type="entry name" value="A-rhamnsds"/>
    <property type="match status" value="1"/>
</dbReference>
<dbReference type="InterPro" id="IPR008902">
    <property type="entry name" value="Rhamnosid_concanavalin"/>
</dbReference>
<dbReference type="Pfam" id="PF25788">
    <property type="entry name" value="Ig_Rha78A_N"/>
    <property type="match status" value="1"/>
</dbReference>
<dbReference type="Gene3D" id="2.60.40.10">
    <property type="entry name" value="Immunoglobulins"/>
    <property type="match status" value="1"/>
</dbReference>
<keyword evidence="9" id="KW-1185">Reference proteome</keyword>
<evidence type="ECO:0000256" key="1">
    <source>
        <dbReference type="ARBA" id="ARBA00001445"/>
    </source>
</evidence>
<feature type="domain" description="Alpha-L-rhamnosidase C-terminal" evidence="7">
    <location>
        <begin position="843"/>
        <end position="916"/>
    </location>
</feature>
<dbReference type="InterPro" id="IPR016007">
    <property type="entry name" value="Alpha_rhamnosid"/>
</dbReference>
<evidence type="ECO:0000259" key="4">
    <source>
        <dbReference type="Pfam" id="PF05592"/>
    </source>
</evidence>
<reference evidence="9" key="1">
    <citation type="journal article" date="2019" name="Int. J. Syst. Evol. Microbiol.">
        <title>The Global Catalogue of Microorganisms (GCM) 10K type strain sequencing project: providing services to taxonomists for standard genome sequencing and annotation.</title>
        <authorList>
            <consortium name="The Broad Institute Genomics Platform"/>
            <consortium name="The Broad Institute Genome Sequencing Center for Infectious Disease"/>
            <person name="Wu L."/>
            <person name="Ma J."/>
        </authorList>
    </citation>
    <scope>NUCLEOTIDE SEQUENCE [LARGE SCALE GENOMIC DNA]</scope>
    <source>
        <strain evidence="9">CCUG 52468</strain>
    </source>
</reference>
<dbReference type="InterPro" id="IPR035396">
    <property type="entry name" value="Bac_rhamnosid6H"/>
</dbReference>